<sequence>MSGILFCLFFISGCFFIGMILAFLKFQRPGVYPPKRILKQRMIVLGSGGLISMLLSLFLLMVIR</sequence>
<proteinExistence type="predicted"/>
<protein>
    <submittedName>
        <fullName evidence="2">Uncharacterized protein</fullName>
    </submittedName>
</protein>
<keyword evidence="1" id="KW-0472">Membrane</keyword>
<keyword evidence="1" id="KW-0812">Transmembrane</keyword>
<gene>
    <name evidence="2" type="ORF">BWZ43_21305</name>
</gene>
<keyword evidence="3" id="KW-1185">Reference proteome</keyword>
<feature type="transmembrane region" description="Helical" evidence="1">
    <location>
        <begin position="6"/>
        <end position="24"/>
    </location>
</feature>
<reference evidence="2 3" key="1">
    <citation type="submission" date="2017-01" db="EMBL/GenBank/DDBJ databases">
        <title>Draft genome sequence of Bacillus oleronius.</title>
        <authorList>
            <person name="Allam M."/>
        </authorList>
    </citation>
    <scope>NUCLEOTIDE SEQUENCE [LARGE SCALE GENOMIC DNA]</scope>
    <source>
        <strain evidence="2 3">DSM 9356</strain>
    </source>
</reference>
<evidence type="ECO:0000313" key="3">
    <source>
        <dbReference type="Proteomes" id="UP000189761"/>
    </source>
</evidence>
<feature type="transmembrane region" description="Helical" evidence="1">
    <location>
        <begin position="44"/>
        <end position="63"/>
    </location>
</feature>
<name>A0A8E2LCP1_9BACI</name>
<dbReference type="Pfam" id="PF26302">
    <property type="entry name" value="YhzF"/>
    <property type="match status" value="1"/>
</dbReference>
<dbReference type="AlphaFoldDB" id="A0A8E2LCP1"/>
<organism evidence="2 3">
    <name type="scientific">Heyndrickxia oleronia</name>
    <dbReference type="NCBI Taxonomy" id="38875"/>
    <lineage>
        <taxon>Bacteria</taxon>
        <taxon>Bacillati</taxon>
        <taxon>Bacillota</taxon>
        <taxon>Bacilli</taxon>
        <taxon>Bacillales</taxon>
        <taxon>Bacillaceae</taxon>
        <taxon>Heyndrickxia</taxon>
    </lineage>
</organism>
<dbReference type="EMBL" id="MTLA01000323">
    <property type="protein sequence ID" value="OOP66383.1"/>
    <property type="molecule type" value="Genomic_DNA"/>
</dbReference>
<evidence type="ECO:0000256" key="1">
    <source>
        <dbReference type="SAM" id="Phobius"/>
    </source>
</evidence>
<accession>A0A8E2LCP1</accession>
<comment type="caution">
    <text evidence="2">The sequence shown here is derived from an EMBL/GenBank/DDBJ whole genome shotgun (WGS) entry which is preliminary data.</text>
</comment>
<keyword evidence="1" id="KW-1133">Transmembrane helix</keyword>
<dbReference type="InterPro" id="IPR058724">
    <property type="entry name" value="YhzF"/>
</dbReference>
<evidence type="ECO:0000313" key="2">
    <source>
        <dbReference type="EMBL" id="OOP66383.1"/>
    </source>
</evidence>
<dbReference type="Proteomes" id="UP000189761">
    <property type="component" value="Unassembled WGS sequence"/>
</dbReference>